<name>Q7X2W6_9BACT</name>
<dbReference type="Pfam" id="PF23477">
    <property type="entry name" value="zf_Tbcl_2"/>
    <property type="match status" value="1"/>
</dbReference>
<dbReference type="NCBIfam" id="TIGR04272">
    <property type="entry name" value="cxxc_cxxc_Mbark"/>
    <property type="match status" value="1"/>
</dbReference>
<dbReference type="EMBL" id="AY281356">
    <property type="protein sequence ID" value="AAP58598.1"/>
    <property type="molecule type" value="Genomic_DNA"/>
</dbReference>
<evidence type="ECO:0000259" key="2">
    <source>
        <dbReference type="Pfam" id="PF23477"/>
    </source>
</evidence>
<dbReference type="Pfam" id="PF13451">
    <property type="entry name" value="zf_Tbcl"/>
    <property type="match status" value="1"/>
</dbReference>
<proteinExistence type="predicted"/>
<evidence type="ECO:0000313" key="3">
    <source>
        <dbReference type="EMBL" id="AAP58598.1"/>
    </source>
</evidence>
<feature type="domain" description="Probable zinc-binding" evidence="1">
    <location>
        <begin position="4"/>
        <end position="49"/>
    </location>
</feature>
<dbReference type="InterPro" id="IPR026363">
    <property type="entry name" value="CxxC-x17-CxxC_dom"/>
</dbReference>
<accession>Q7X2W6</accession>
<sequence length="103" mass="11431">MEFQDKALRCADCGTDFIWTAGEQLFFADKQFKNEPKRCKACKAKRANRASSGPAPTRDRVETQATCSACGKETTVPFRPTQGRPVFCKECFQQRKFAGAGGL</sequence>
<reference evidence="3" key="1">
    <citation type="journal article" date="2003" name="Mol. Microbiol.">
        <title>Acidobacteria form a coherent but highly diverse group within the bacterial domain: evidence from environmental genomics.</title>
        <authorList>
            <person name="Quaiser A."/>
            <person name="Ochsenreiter T."/>
            <person name="Lanz C."/>
            <person name="Schuster S.C."/>
            <person name="Treusch A.H."/>
            <person name="Eck J."/>
            <person name="Schleper C."/>
        </authorList>
    </citation>
    <scope>NUCLEOTIDE SEQUENCE</scope>
</reference>
<organism evidence="3">
    <name type="scientific">uncultured Acidobacteriota bacterium</name>
    <dbReference type="NCBI Taxonomy" id="171953"/>
    <lineage>
        <taxon>Bacteria</taxon>
        <taxon>Pseudomonadati</taxon>
        <taxon>Acidobacteriota</taxon>
        <taxon>environmental samples</taxon>
    </lineage>
</organism>
<feature type="domain" description="CxxC-x17-CxxC" evidence="2">
    <location>
        <begin position="60"/>
        <end position="96"/>
    </location>
</feature>
<dbReference type="InterPro" id="IPR025306">
    <property type="entry name" value="Zn-bnd_dom_prob"/>
</dbReference>
<evidence type="ECO:0000259" key="1">
    <source>
        <dbReference type="Pfam" id="PF13451"/>
    </source>
</evidence>
<dbReference type="AlphaFoldDB" id="Q7X2W6"/>
<protein>
    <submittedName>
        <fullName evidence="3">Uncharacterized protein</fullName>
    </submittedName>
</protein>